<feature type="domain" description="Aminoglycoside phosphotransferase" evidence="1">
    <location>
        <begin position="51"/>
        <end position="204"/>
    </location>
</feature>
<dbReference type="GO" id="GO:0016740">
    <property type="term" value="F:transferase activity"/>
    <property type="evidence" value="ECO:0007669"/>
    <property type="project" value="UniProtKB-KW"/>
</dbReference>
<accession>G2GB64</accession>
<dbReference type="InterPro" id="IPR002575">
    <property type="entry name" value="Aminoglycoside_PTrfase"/>
</dbReference>
<evidence type="ECO:0000259" key="1">
    <source>
        <dbReference type="Pfam" id="PF01636"/>
    </source>
</evidence>
<protein>
    <submittedName>
        <fullName evidence="2">Aminoglycoside phosphotransferase</fullName>
    </submittedName>
</protein>
<keyword evidence="3" id="KW-1185">Reference proteome</keyword>
<dbReference type="Gene3D" id="3.30.200.20">
    <property type="entry name" value="Phosphorylase Kinase, domain 1"/>
    <property type="match status" value="1"/>
</dbReference>
<keyword evidence="2" id="KW-0808">Transferase</keyword>
<gene>
    <name evidence="2" type="ORF">SZN_13601</name>
</gene>
<dbReference type="RefSeq" id="WP_007495223.1">
    <property type="nucleotide sequence ID" value="NZ_AGBF01000034.1"/>
</dbReference>
<dbReference type="SUPFAM" id="SSF56112">
    <property type="entry name" value="Protein kinase-like (PK-like)"/>
    <property type="match status" value="1"/>
</dbReference>
<dbReference type="Pfam" id="PF01636">
    <property type="entry name" value="APH"/>
    <property type="match status" value="1"/>
</dbReference>
<evidence type="ECO:0000313" key="3">
    <source>
        <dbReference type="Proteomes" id="UP000004217"/>
    </source>
</evidence>
<dbReference type="PANTHER" id="PTHR21310">
    <property type="entry name" value="AMINOGLYCOSIDE PHOSPHOTRANSFERASE-RELATED-RELATED"/>
    <property type="match status" value="1"/>
</dbReference>
<dbReference type="AlphaFoldDB" id="G2GB64"/>
<reference evidence="2 3" key="1">
    <citation type="submission" date="2011-08" db="EMBL/GenBank/DDBJ databases">
        <authorList>
            <person name="Lin Y."/>
            <person name="Hao X."/>
            <person name="Johnstone L."/>
            <person name="Miller S.J."/>
            <person name="Wei G."/>
            <person name="Rensing C."/>
        </authorList>
    </citation>
    <scope>NUCLEOTIDE SEQUENCE [LARGE SCALE GENOMIC DNA]</scope>
    <source>
        <strain evidence="2 3">K42</strain>
    </source>
</reference>
<dbReference type="InterPro" id="IPR051678">
    <property type="entry name" value="AGP_Transferase"/>
</dbReference>
<dbReference type="Gene3D" id="3.90.1200.10">
    <property type="match status" value="1"/>
</dbReference>
<sequence length="331" mass="35229">MISQDDAGVVGPRTLAWVSRHLEAGERVLGAEALHGGITAEMRRLTIGTRGGGTRQLVLRSFVAPMFAARAGELLDREARTLALLAGTAVRAPEAVAVDPDAAQCAYPSLLMTCLPGRTVLDDEGLASRMPLLARRLVTIHAVRPAERQRTYEAWTTADAVVAPRGAATAAWAAAADVIRRPAPPWQGRFLHRDFHPGNVLFDGPAPSPAARAGTVAPGHAAPRISGVVDWVETCWGPADLDVAHCSTNLALLHDPSWGPRFADAYEEAGGVLAGTAGERLYWRLLDALAFAGDARRVARPWQEAGRTELTARAVEARLDAYVGLLLDTLG</sequence>
<evidence type="ECO:0000313" key="2">
    <source>
        <dbReference type="EMBL" id="EGX59241.1"/>
    </source>
</evidence>
<organism evidence="2 3">
    <name type="scientific">Streptomyces zinciresistens K42</name>
    <dbReference type="NCBI Taxonomy" id="700597"/>
    <lineage>
        <taxon>Bacteria</taxon>
        <taxon>Bacillati</taxon>
        <taxon>Actinomycetota</taxon>
        <taxon>Actinomycetes</taxon>
        <taxon>Kitasatosporales</taxon>
        <taxon>Streptomycetaceae</taxon>
        <taxon>Streptomyces</taxon>
    </lineage>
</organism>
<proteinExistence type="predicted"/>
<dbReference type="EMBL" id="AGBF01000034">
    <property type="protein sequence ID" value="EGX59241.1"/>
    <property type="molecule type" value="Genomic_DNA"/>
</dbReference>
<comment type="caution">
    <text evidence="2">The sequence shown here is derived from an EMBL/GenBank/DDBJ whole genome shotgun (WGS) entry which is preliminary data.</text>
</comment>
<dbReference type="InterPro" id="IPR011009">
    <property type="entry name" value="Kinase-like_dom_sf"/>
</dbReference>
<dbReference type="PATRIC" id="fig|700597.3.peg.2666"/>
<name>G2GB64_9ACTN</name>
<dbReference type="OrthoDB" id="4706173at2"/>
<dbReference type="Proteomes" id="UP000004217">
    <property type="component" value="Unassembled WGS sequence"/>
</dbReference>